<dbReference type="Proteomes" id="UP001519363">
    <property type="component" value="Unassembled WGS sequence"/>
</dbReference>
<keyword evidence="3" id="KW-0378">Hydrolase</keyword>
<proteinExistence type="predicted"/>
<sequence>MLKKILPVLVALTALLTAAAPASAAPSSGVDDWRCRPSAAHPRPVVLLHGMTGNRDTWAFGAPRIAAAGHCVFTTTYGRTPGGPGLGLGGFAPITESSLEIASFVDAVLAATGSTQVDLVGHSEGGFQALYVTKVLGYAPKVGTVVGLAPSTDLASTLPLLELAGGCPACHEMVRGGAAWTPLHDGPITVPGVRYSMIATRLDLIAVPAGPASFIREPGVRNQFIQDTCPLDPVGHMSVVHDSSAIDLAVDALDPGAGHRVRCGLGLPV</sequence>
<feature type="signal peptide" evidence="1">
    <location>
        <begin position="1"/>
        <end position="24"/>
    </location>
</feature>
<dbReference type="Gene3D" id="3.40.50.1820">
    <property type="entry name" value="alpha/beta hydrolase"/>
    <property type="match status" value="1"/>
</dbReference>
<keyword evidence="4" id="KW-1185">Reference proteome</keyword>
<organism evidence="3 4">
    <name type="scientific">Crossiella equi</name>
    <dbReference type="NCBI Taxonomy" id="130796"/>
    <lineage>
        <taxon>Bacteria</taxon>
        <taxon>Bacillati</taxon>
        <taxon>Actinomycetota</taxon>
        <taxon>Actinomycetes</taxon>
        <taxon>Pseudonocardiales</taxon>
        <taxon>Pseudonocardiaceae</taxon>
        <taxon>Crossiella</taxon>
    </lineage>
</organism>
<gene>
    <name evidence="3" type="ORF">JOF53_005189</name>
</gene>
<dbReference type="GO" id="GO:0016787">
    <property type="term" value="F:hydrolase activity"/>
    <property type="evidence" value="ECO:0007669"/>
    <property type="project" value="UniProtKB-KW"/>
</dbReference>
<reference evidence="3 4" key="1">
    <citation type="submission" date="2021-03" db="EMBL/GenBank/DDBJ databases">
        <title>Sequencing the genomes of 1000 actinobacteria strains.</title>
        <authorList>
            <person name="Klenk H.-P."/>
        </authorList>
    </citation>
    <scope>NUCLEOTIDE SEQUENCE [LARGE SCALE GENOMIC DNA]</scope>
    <source>
        <strain evidence="3 4">DSM 44580</strain>
    </source>
</reference>
<comment type="caution">
    <text evidence="3">The sequence shown here is derived from an EMBL/GenBank/DDBJ whole genome shotgun (WGS) entry which is preliminary data.</text>
</comment>
<dbReference type="SUPFAM" id="SSF53474">
    <property type="entry name" value="alpha/beta-Hydrolases"/>
    <property type="match status" value="1"/>
</dbReference>
<dbReference type="InterPro" id="IPR000073">
    <property type="entry name" value="AB_hydrolase_1"/>
</dbReference>
<feature type="domain" description="AB hydrolase-1" evidence="2">
    <location>
        <begin position="44"/>
        <end position="150"/>
    </location>
</feature>
<evidence type="ECO:0000259" key="2">
    <source>
        <dbReference type="Pfam" id="PF00561"/>
    </source>
</evidence>
<dbReference type="EMBL" id="JAGIOO010000001">
    <property type="protein sequence ID" value="MBP2476317.1"/>
    <property type="molecule type" value="Genomic_DNA"/>
</dbReference>
<keyword evidence="1" id="KW-0732">Signal</keyword>
<evidence type="ECO:0000313" key="3">
    <source>
        <dbReference type="EMBL" id="MBP2476317.1"/>
    </source>
</evidence>
<dbReference type="Pfam" id="PF00561">
    <property type="entry name" value="Abhydrolase_1"/>
    <property type="match status" value="1"/>
</dbReference>
<protein>
    <submittedName>
        <fullName evidence="3">Triacylglycerol esterase/lipase EstA (Alpha/beta hydrolase family)</fullName>
    </submittedName>
</protein>
<name>A0ABS5AIB4_9PSEU</name>
<dbReference type="InterPro" id="IPR029058">
    <property type="entry name" value="AB_hydrolase_fold"/>
</dbReference>
<dbReference type="RefSeq" id="WP_086781981.1">
    <property type="nucleotide sequence ID" value="NZ_JAGIOO010000001.1"/>
</dbReference>
<evidence type="ECO:0000256" key="1">
    <source>
        <dbReference type="SAM" id="SignalP"/>
    </source>
</evidence>
<accession>A0ABS5AIB4</accession>
<evidence type="ECO:0000313" key="4">
    <source>
        <dbReference type="Proteomes" id="UP001519363"/>
    </source>
</evidence>
<feature type="chain" id="PRO_5046503547" evidence="1">
    <location>
        <begin position="25"/>
        <end position="269"/>
    </location>
</feature>